<accession>S2WXU6</accession>
<dbReference type="Proteomes" id="UP000014417">
    <property type="component" value="Unassembled WGS sequence"/>
</dbReference>
<gene>
    <name evidence="1" type="ORF">HMPREF9306_01293</name>
</gene>
<dbReference type="STRING" id="883161.HMPREF9306_01293"/>
<organism evidence="1 2">
    <name type="scientific">Propionimicrobium lymphophilum ACS-093-V-SCH5</name>
    <dbReference type="NCBI Taxonomy" id="883161"/>
    <lineage>
        <taxon>Bacteria</taxon>
        <taxon>Bacillati</taxon>
        <taxon>Actinomycetota</taxon>
        <taxon>Actinomycetes</taxon>
        <taxon>Propionibacteriales</taxon>
        <taxon>Propionibacteriaceae</taxon>
        <taxon>Propionimicrobium</taxon>
    </lineage>
</organism>
<protein>
    <recommendedName>
        <fullName evidence="3">Phage head morphogenesis domain-containing protein</fullName>
    </recommendedName>
</protein>
<keyword evidence="2" id="KW-1185">Reference proteome</keyword>
<dbReference type="EMBL" id="AGZR01000008">
    <property type="protein sequence ID" value="EPD32594.1"/>
    <property type="molecule type" value="Genomic_DNA"/>
</dbReference>
<reference evidence="1 2" key="1">
    <citation type="submission" date="2013-04" db="EMBL/GenBank/DDBJ databases">
        <title>The Genome Sequence of Propionimicrobium lymphophilum ACS-093-V-SCH5.</title>
        <authorList>
            <consortium name="The Broad Institute Genomics Platform"/>
            <person name="Earl A."/>
            <person name="Ward D."/>
            <person name="Feldgarden M."/>
            <person name="Gevers D."/>
            <person name="Saerens B."/>
            <person name="Vaneechoutte M."/>
            <person name="Walker B."/>
            <person name="Young S."/>
            <person name="Zeng Q."/>
            <person name="Gargeya S."/>
            <person name="Fitzgerald M."/>
            <person name="Haas B."/>
            <person name="Abouelleil A."/>
            <person name="Allen A.W."/>
            <person name="Alvarado L."/>
            <person name="Arachchi H.M."/>
            <person name="Berlin A.M."/>
            <person name="Chapman S.B."/>
            <person name="Gainer-Dewar J."/>
            <person name="Goldberg J."/>
            <person name="Griggs A."/>
            <person name="Gujja S."/>
            <person name="Hansen M."/>
            <person name="Howarth C."/>
            <person name="Imamovic A."/>
            <person name="Ireland A."/>
            <person name="Larimer J."/>
            <person name="McCowan C."/>
            <person name="Murphy C."/>
            <person name="Pearson M."/>
            <person name="Poon T.W."/>
            <person name="Priest M."/>
            <person name="Roberts A."/>
            <person name="Saif S."/>
            <person name="Shea T."/>
            <person name="Sisk P."/>
            <person name="Sykes S."/>
            <person name="Wortman J."/>
            <person name="Nusbaum C."/>
            <person name="Birren B."/>
        </authorList>
    </citation>
    <scope>NUCLEOTIDE SEQUENCE [LARGE SCALE GENOMIC DNA]</scope>
    <source>
        <strain evidence="1 2">ACS-093-V-SCH5</strain>
    </source>
</reference>
<evidence type="ECO:0008006" key="3">
    <source>
        <dbReference type="Google" id="ProtNLM"/>
    </source>
</evidence>
<sequence length="202" mass="23228">MDTLQLQRAGSVAASKVANAYNGFLEGNLSFDEFVQFSTNTICKAQLEGQVVGNLAWRSWLEENGLTDFASLFDPLSGFDEEAVRQAILKIMEPKEVEQAAMRLRRLADSQPAFTAQKELSKRIKNEPKLVSGWRRHVDDDGCQLCHWWSREGRVFQPDHGFASHPGCTCYQQPVRNVYTINYQTEKQMIANRRRNRKSRWN</sequence>
<dbReference type="PATRIC" id="fig|883161.3.peg.1288"/>
<proteinExistence type="predicted"/>
<dbReference type="AlphaFoldDB" id="S2WXU6"/>
<evidence type="ECO:0000313" key="2">
    <source>
        <dbReference type="Proteomes" id="UP000014417"/>
    </source>
</evidence>
<evidence type="ECO:0000313" key="1">
    <source>
        <dbReference type="EMBL" id="EPD32594.1"/>
    </source>
</evidence>
<dbReference type="OrthoDB" id="5148145at2"/>
<name>S2WXU6_9ACTN</name>
<comment type="caution">
    <text evidence="1">The sequence shown here is derived from an EMBL/GenBank/DDBJ whole genome shotgun (WGS) entry which is preliminary data.</text>
</comment>
<dbReference type="RefSeq" id="WP_016456121.1">
    <property type="nucleotide sequence ID" value="NZ_KE150269.1"/>
</dbReference>
<dbReference type="HOGENOM" id="CLU_1395010_0_0_11"/>